<name>A0A5S5D2P1_9SPHI</name>
<feature type="coiled-coil region" evidence="6">
    <location>
        <begin position="487"/>
        <end position="514"/>
    </location>
</feature>
<keyword evidence="10" id="KW-1185">Reference proteome</keyword>
<keyword evidence="5" id="KW-0998">Cell outer membrane</keyword>
<accession>A0A5S5D2P1</accession>
<dbReference type="AlphaFoldDB" id="A0A5S5D2P1"/>
<dbReference type="InterPro" id="IPR033985">
    <property type="entry name" value="SusD-like_N"/>
</dbReference>
<evidence type="ECO:0000256" key="3">
    <source>
        <dbReference type="ARBA" id="ARBA00022729"/>
    </source>
</evidence>
<dbReference type="RefSeq" id="WP_211357556.1">
    <property type="nucleotide sequence ID" value="NZ_VNHX01000024.1"/>
</dbReference>
<feature type="domain" description="RagB/SusD" evidence="7">
    <location>
        <begin position="342"/>
        <end position="598"/>
    </location>
</feature>
<sequence>MKRIINISLLLGATLSITSCKNVLEAPAKSSLDESVIFSTPSLAEGVIPGILQSFGETNSYRGRYLVYYGTNTDVEVHNSLKAIDDEKSRLGNYNTNVDNGQMNTDNNAWAKFYEGIERANMAIRGLRRYGNVESNREMAQILGEILVLRAVLYNDLIKGWGDVPARFEPITSETTYLPRSDRDIIYKQLLGDLDEAADLLPWPNETSKTSSVERVSKSFAKGLRARLALAAGGYAQRLDGTVRLSTDPELSREKMYTIAKQECLDIISSSTQRLLGFEEVFRRFNQENTAAGGESIWEIPFSDGRGRVIFDLGVRHLKTNKYTGQNRGGTVGPNPIMLYEYDKDDVRRFVSIVPYEWDRNASDAADAGGFQVPSSLGRLYFGKYRYEWMTRRVTSTNDDGLNWMYMRYADVILMAAEAINELEGPEAAAPYLKMILDRAFPSNSVRVAELMSQASASKIAFFNAIVDQRALEFTGEMLRKGDLIRWNLLGTKLSEAKQKLEQLENRTGKYADLPRRIYYQTADDGETVSIYGLNFGDTDAAGAALNYSANKSWTMSSSSDVTTFWNALVYPGRDPNKQQYWPIWQFFLESSNGMLNNNHLNL</sequence>
<gene>
    <name evidence="9" type="ORF">BC792_12431</name>
</gene>
<evidence type="ECO:0000259" key="7">
    <source>
        <dbReference type="Pfam" id="PF07980"/>
    </source>
</evidence>
<dbReference type="PROSITE" id="PS51257">
    <property type="entry name" value="PROKAR_LIPOPROTEIN"/>
    <property type="match status" value="1"/>
</dbReference>
<evidence type="ECO:0000259" key="8">
    <source>
        <dbReference type="Pfam" id="PF14322"/>
    </source>
</evidence>
<evidence type="ECO:0000256" key="2">
    <source>
        <dbReference type="ARBA" id="ARBA00006275"/>
    </source>
</evidence>
<keyword evidence="6" id="KW-0175">Coiled coil</keyword>
<protein>
    <submittedName>
        <fullName evidence="9">Putative outer membrane starch-binding protein</fullName>
    </submittedName>
</protein>
<comment type="caution">
    <text evidence="9">The sequence shown here is derived from an EMBL/GenBank/DDBJ whole genome shotgun (WGS) entry which is preliminary data.</text>
</comment>
<dbReference type="Proteomes" id="UP000325105">
    <property type="component" value="Unassembled WGS sequence"/>
</dbReference>
<proteinExistence type="inferred from homology"/>
<evidence type="ECO:0000313" key="9">
    <source>
        <dbReference type="EMBL" id="TYP90250.1"/>
    </source>
</evidence>
<dbReference type="InterPro" id="IPR012944">
    <property type="entry name" value="SusD_RagB_dom"/>
</dbReference>
<evidence type="ECO:0000256" key="4">
    <source>
        <dbReference type="ARBA" id="ARBA00023136"/>
    </source>
</evidence>
<reference evidence="9 10" key="1">
    <citation type="submission" date="2019-07" db="EMBL/GenBank/DDBJ databases">
        <title>Genomic Encyclopedia of Archaeal and Bacterial Type Strains, Phase II (KMG-II): from individual species to whole genera.</title>
        <authorList>
            <person name="Goeker M."/>
        </authorList>
    </citation>
    <scope>NUCLEOTIDE SEQUENCE [LARGE SCALE GENOMIC DNA]</scope>
    <source>
        <strain evidence="9 10">DSM 18850</strain>
    </source>
</reference>
<dbReference type="GO" id="GO:0009279">
    <property type="term" value="C:cell outer membrane"/>
    <property type="evidence" value="ECO:0007669"/>
    <property type="project" value="UniProtKB-SubCell"/>
</dbReference>
<keyword evidence="3" id="KW-0732">Signal</keyword>
<dbReference type="InterPro" id="IPR011990">
    <property type="entry name" value="TPR-like_helical_dom_sf"/>
</dbReference>
<comment type="subcellular location">
    <subcellularLocation>
        <location evidence="1">Cell outer membrane</location>
    </subcellularLocation>
</comment>
<keyword evidence="4" id="KW-0472">Membrane</keyword>
<feature type="domain" description="SusD-like N-terminal" evidence="8">
    <location>
        <begin position="73"/>
        <end position="230"/>
    </location>
</feature>
<evidence type="ECO:0000256" key="5">
    <source>
        <dbReference type="ARBA" id="ARBA00023237"/>
    </source>
</evidence>
<comment type="similarity">
    <text evidence="2">Belongs to the SusD family.</text>
</comment>
<dbReference type="Gene3D" id="1.25.40.390">
    <property type="match status" value="1"/>
</dbReference>
<evidence type="ECO:0000256" key="1">
    <source>
        <dbReference type="ARBA" id="ARBA00004442"/>
    </source>
</evidence>
<evidence type="ECO:0000256" key="6">
    <source>
        <dbReference type="SAM" id="Coils"/>
    </source>
</evidence>
<dbReference type="Pfam" id="PF07980">
    <property type="entry name" value="SusD_RagB"/>
    <property type="match status" value="1"/>
</dbReference>
<organism evidence="9 10">
    <name type="scientific">Sphingobacterium allocomposti</name>
    <dbReference type="NCBI Taxonomy" id="415956"/>
    <lineage>
        <taxon>Bacteria</taxon>
        <taxon>Pseudomonadati</taxon>
        <taxon>Bacteroidota</taxon>
        <taxon>Sphingobacteriia</taxon>
        <taxon>Sphingobacteriales</taxon>
        <taxon>Sphingobacteriaceae</taxon>
        <taxon>Sphingobacterium</taxon>
    </lineage>
</organism>
<dbReference type="SUPFAM" id="SSF48452">
    <property type="entry name" value="TPR-like"/>
    <property type="match status" value="1"/>
</dbReference>
<evidence type="ECO:0000313" key="10">
    <source>
        <dbReference type="Proteomes" id="UP000325105"/>
    </source>
</evidence>
<dbReference type="EMBL" id="VNHX01000024">
    <property type="protein sequence ID" value="TYP90250.1"/>
    <property type="molecule type" value="Genomic_DNA"/>
</dbReference>
<dbReference type="Pfam" id="PF14322">
    <property type="entry name" value="SusD-like_3"/>
    <property type="match status" value="1"/>
</dbReference>